<dbReference type="EMBL" id="JACHGF010000016">
    <property type="protein sequence ID" value="MBB5287359.1"/>
    <property type="molecule type" value="Genomic_DNA"/>
</dbReference>
<dbReference type="Gene3D" id="3.30.370.10">
    <property type="entry name" value="Barstar-like"/>
    <property type="match status" value="1"/>
</dbReference>
<name>A0A840U6A9_9BACT</name>
<reference evidence="3 4" key="1">
    <citation type="submission" date="2020-08" db="EMBL/GenBank/DDBJ databases">
        <title>Genomic Encyclopedia of Type Strains, Phase IV (KMG-IV): sequencing the most valuable type-strain genomes for metagenomic binning, comparative biology and taxonomic classification.</title>
        <authorList>
            <person name="Goeker M."/>
        </authorList>
    </citation>
    <scope>NUCLEOTIDE SEQUENCE [LARGE SCALE GENOMIC DNA]</scope>
    <source>
        <strain evidence="3 4">DSM 105074</strain>
    </source>
</reference>
<dbReference type="InterPro" id="IPR000468">
    <property type="entry name" value="Barstar"/>
</dbReference>
<protein>
    <submittedName>
        <fullName evidence="3">RNAse (Barnase) inhibitor barstar</fullName>
    </submittedName>
</protein>
<evidence type="ECO:0000313" key="3">
    <source>
        <dbReference type="EMBL" id="MBB5287359.1"/>
    </source>
</evidence>
<organism evidence="3 4">
    <name type="scientific">Rhabdobacter roseus</name>
    <dbReference type="NCBI Taxonomy" id="1655419"/>
    <lineage>
        <taxon>Bacteria</taxon>
        <taxon>Pseudomonadati</taxon>
        <taxon>Bacteroidota</taxon>
        <taxon>Cytophagia</taxon>
        <taxon>Cytophagales</taxon>
        <taxon>Cytophagaceae</taxon>
        <taxon>Rhabdobacter</taxon>
    </lineage>
</organism>
<proteinExistence type="inferred from homology"/>
<comment type="similarity">
    <text evidence="1">Belongs to the barstar family.</text>
</comment>
<sequence length="149" mass="17333">MKNTHFLLAKPTLKLPQALPHWRIATVDGQRATSLRDFYEQIARALDFPDDFDHNLDALDDLLNDLGWIEEEKVALYISHTSDWLSDEKSDEKKLMIIDLLEATAEDWKWVDEDEADEAPPKELRIVFEDTPSIRTLLEEQEIPFGILE</sequence>
<accession>A0A840U6A9</accession>
<dbReference type="RefSeq" id="WP_184179378.1">
    <property type="nucleotide sequence ID" value="NZ_JACHGF010000016.1"/>
</dbReference>
<evidence type="ECO:0000256" key="1">
    <source>
        <dbReference type="ARBA" id="ARBA00006845"/>
    </source>
</evidence>
<dbReference type="InterPro" id="IPR035905">
    <property type="entry name" value="Barstar-like_sf"/>
</dbReference>
<dbReference type="Proteomes" id="UP000557307">
    <property type="component" value="Unassembled WGS sequence"/>
</dbReference>
<evidence type="ECO:0000313" key="4">
    <source>
        <dbReference type="Proteomes" id="UP000557307"/>
    </source>
</evidence>
<keyword evidence="4" id="KW-1185">Reference proteome</keyword>
<gene>
    <name evidence="3" type="ORF">HNQ92_005522</name>
</gene>
<feature type="domain" description="Barstar (barnase inhibitor)" evidence="2">
    <location>
        <begin position="23"/>
        <end position="113"/>
    </location>
</feature>
<dbReference type="Pfam" id="PF01337">
    <property type="entry name" value="Barstar"/>
    <property type="match status" value="1"/>
</dbReference>
<dbReference type="SUPFAM" id="SSF52038">
    <property type="entry name" value="Barstar-related"/>
    <property type="match status" value="1"/>
</dbReference>
<comment type="caution">
    <text evidence="3">The sequence shown here is derived from an EMBL/GenBank/DDBJ whole genome shotgun (WGS) entry which is preliminary data.</text>
</comment>
<evidence type="ECO:0000259" key="2">
    <source>
        <dbReference type="Pfam" id="PF01337"/>
    </source>
</evidence>
<dbReference type="AlphaFoldDB" id="A0A840U6A9"/>